<feature type="repeat" description="TPR" evidence="3">
    <location>
        <begin position="394"/>
        <end position="427"/>
    </location>
</feature>
<feature type="region of interest" description="Disordered" evidence="4">
    <location>
        <begin position="301"/>
        <end position="340"/>
    </location>
</feature>
<comment type="caution">
    <text evidence="5">The sequence shown here is derived from an EMBL/GenBank/DDBJ whole genome shotgun (WGS) entry which is preliminary data.</text>
</comment>
<protein>
    <submittedName>
        <fullName evidence="5">Uncharacterized protein</fullName>
    </submittedName>
</protein>
<gene>
    <name evidence="5" type="ORF">SNAT2548_LOCUS19272</name>
</gene>
<dbReference type="SUPFAM" id="SSF48452">
    <property type="entry name" value="TPR-like"/>
    <property type="match status" value="1"/>
</dbReference>
<evidence type="ECO:0000256" key="2">
    <source>
        <dbReference type="ARBA" id="ARBA00022803"/>
    </source>
</evidence>
<dbReference type="Pfam" id="PF13432">
    <property type="entry name" value="TPR_16"/>
    <property type="match status" value="3"/>
</dbReference>
<sequence length="1069" mass="117739">MEAYLRQQLQENAELQADRTARRRAREEGSVKHFDPDSAGAELCFHEAVRKDPQNAEAHWQLGFALLEQGKFRQAAGSLKEALRLGKSEVARSHVALGEIYLDHLCNYTQAECHLRSALELRPGDAYLARRSREAKKQLDEEKAWKEEVEGADEVEAAGVEQAGSSQGPSSGSRSGTAQIAAQPQELEPEHIETRHFDGSSAGAENCFRDVVQKDPQNAEAHWQLGFALLEQGKFRQAADSLEEALRLGKSEVARSHVALGEIYLDHLCNYTQAECHLRSALELRPGDAYLARRSREAKKQLDEEKAWKEEVEGADEAAGAGQAASSEAPGSTVQNDSGAEQLAAQPQELGRLDSRANDAFAQFMLAGMMWQVGDLEDALPRARRATQLEPGNATYHNFLGDIHRGLGNLDHARESFQEAIQLMQQKLTMFEVEGASNNASRVWSGQGLAMKVRRPLRVVHTEESTFRMRAALVPEAVDAQRWPKQSLLESNLASLEVPLQGRASRALPKQQWSEMSHGSAASTSKEVKPVEEVSFLPADHETTTEEQAALLASLGAASSSDPSRRFASQHTTISDRVDGIVVKLGKGDIAQIHDDILMVTPPHVRAHFKIIDSDLPLPTNVVAFSPILQLLPHGFAFAEEPVLLIMRVCAGAQAAWRSSPEGGWKPVPEVDFYPGYAVIKLRHFCELFLGTDGTAEPRPTGIMVHGFVDEGMQMARCAVSHENCPACDTQLSQIAPQLLRDYEVCAPPRYIGEYSDGDGLAISQGSLEEPLNLHFNRLPLVTNKPFVSQAARFEVSIASEDLEFCALRLQDSSLPSAPPEPTVPYRYLHVILPADCGLKVFNISSEEELMEDLAVEVTLGGAQLKLPSQMLQQAQLAAGEWIDIRNTHAVCIKVVPPPPQSEDSDFMPPAAPPLPSQRIHLMFSGRFTKDATVVYMKRVKELLDEADVPTFMVETLGHGDSFGPQTAVGLYQAKALLAFCTDDYGEVTGARYETYVELEYAHQNSLKILPVQLCDDFPPKPKGPMEGPALNSLVLRRDLIRAIDIGMENANRVATEIGKTWRDWLQDV</sequence>
<feature type="region of interest" description="Disordered" evidence="4">
    <location>
        <begin position="507"/>
        <end position="530"/>
    </location>
</feature>
<feature type="compositionally biased region" description="Basic and acidic residues" evidence="4">
    <location>
        <begin position="16"/>
        <end position="34"/>
    </location>
</feature>
<keyword evidence="1" id="KW-0677">Repeat</keyword>
<dbReference type="PANTHER" id="PTHR44943">
    <property type="entry name" value="CELLULOSE SYNTHASE OPERON PROTEIN C"/>
    <property type="match status" value="1"/>
</dbReference>
<proteinExistence type="predicted"/>
<dbReference type="OrthoDB" id="1658288at2759"/>
<feature type="compositionally biased region" description="Polar residues" evidence="4">
    <location>
        <begin position="511"/>
        <end position="525"/>
    </location>
</feature>
<evidence type="ECO:0000256" key="3">
    <source>
        <dbReference type="PROSITE-ProRule" id="PRU00339"/>
    </source>
</evidence>
<feature type="repeat" description="TPR" evidence="3">
    <location>
        <begin position="219"/>
        <end position="252"/>
    </location>
</feature>
<organism evidence="5 6">
    <name type="scientific">Symbiodinium natans</name>
    <dbReference type="NCBI Taxonomy" id="878477"/>
    <lineage>
        <taxon>Eukaryota</taxon>
        <taxon>Sar</taxon>
        <taxon>Alveolata</taxon>
        <taxon>Dinophyceae</taxon>
        <taxon>Suessiales</taxon>
        <taxon>Symbiodiniaceae</taxon>
        <taxon>Symbiodinium</taxon>
    </lineage>
</organism>
<dbReference type="PANTHER" id="PTHR44943:SF8">
    <property type="entry name" value="TPR REPEAT-CONTAINING PROTEIN MJ0263"/>
    <property type="match status" value="1"/>
</dbReference>
<evidence type="ECO:0000256" key="1">
    <source>
        <dbReference type="ARBA" id="ARBA00022737"/>
    </source>
</evidence>
<feature type="compositionally biased region" description="Low complexity" evidence="4">
    <location>
        <begin position="317"/>
        <end position="332"/>
    </location>
</feature>
<dbReference type="Proteomes" id="UP000604046">
    <property type="component" value="Unassembled WGS sequence"/>
</dbReference>
<dbReference type="InterPro" id="IPR051685">
    <property type="entry name" value="Ycf3/AcsC/BcsC/TPR_MFPF"/>
</dbReference>
<dbReference type="AlphaFoldDB" id="A0A812PHW6"/>
<keyword evidence="2 3" id="KW-0802">TPR repeat</keyword>
<dbReference type="InterPro" id="IPR011990">
    <property type="entry name" value="TPR-like_helical_dom_sf"/>
</dbReference>
<dbReference type="Gene3D" id="1.25.40.10">
    <property type="entry name" value="Tetratricopeptide repeat domain"/>
    <property type="match status" value="3"/>
</dbReference>
<evidence type="ECO:0000313" key="6">
    <source>
        <dbReference type="Proteomes" id="UP000604046"/>
    </source>
</evidence>
<name>A0A812PHW6_9DINO</name>
<dbReference type="PROSITE" id="PS50005">
    <property type="entry name" value="TPR"/>
    <property type="match status" value="4"/>
</dbReference>
<keyword evidence="6" id="KW-1185">Reference proteome</keyword>
<accession>A0A812PHW6</accession>
<feature type="repeat" description="TPR" evidence="3">
    <location>
        <begin position="56"/>
        <end position="89"/>
    </location>
</feature>
<evidence type="ECO:0000313" key="5">
    <source>
        <dbReference type="EMBL" id="CAE7359482.1"/>
    </source>
</evidence>
<reference evidence="5" key="1">
    <citation type="submission" date="2021-02" db="EMBL/GenBank/DDBJ databases">
        <authorList>
            <person name="Dougan E. K."/>
            <person name="Rhodes N."/>
            <person name="Thang M."/>
            <person name="Chan C."/>
        </authorList>
    </citation>
    <scope>NUCLEOTIDE SEQUENCE</scope>
</reference>
<feature type="repeat" description="TPR" evidence="3">
    <location>
        <begin position="360"/>
        <end position="393"/>
    </location>
</feature>
<dbReference type="EMBL" id="CAJNDS010002171">
    <property type="protein sequence ID" value="CAE7359482.1"/>
    <property type="molecule type" value="Genomic_DNA"/>
</dbReference>
<feature type="compositionally biased region" description="Basic and acidic residues" evidence="4">
    <location>
        <begin position="301"/>
        <end position="312"/>
    </location>
</feature>
<dbReference type="InterPro" id="IPR019734">
    <property type="entry name" value="TPR_rpt"/>
</dbReference>
<feature type="region of interest" description="Disordered" evidence="4">
    <location>
        <begin position="160"/>
        <end position="189"/>
    </location>
</feature>
<feature type="region of interest" description="Disordered" evidence="4">
    <location>
        <begin position="15"/>
        <end position="34"/>
    </location>
</feature>
<dbReference type="SMART" id="SM00028">
    <property type="entry name" value="TPR"/>
    <property type="match status" value="6"/>
</dbReference>
<feature type="compositionally biased region" description="Low complexity" evidence="4">
    <location>
        <begin position="160"/>
        <end position="176"/>
    </location>
</feature>
<evidence type="ECO:0000256" key="4">
    <source>
        <dbReference type="SAM" id="MobiDB-lite"/>
    </source>
</evidence>